<sequence>MDDSKRTFLKDGILEIARLTVRAFREGMRQAAQRERYEQFFRSYESSYPLTLGYPDDILLETAKRAGVKIEGREKRDIVRELLEKTGGY</sequence>
<accession>A0A7C4AT44</accession>
<protein>
    <submittedName>
        <fullName evidence="1">Uncharacterized protein</fullName>
    </submittedName>
</protein>
<evidence type="ECO:0000313" key="1">
    <source>
        <dbReference type="EMBL" id="HGH61988.1"/>
    </source>
</evidence>
<dbReference type="EMBL" id="DTGT01000390">
    <property type="protein sequence ID" value="HGH61988.1"/>
    <property type="molecule type" value="Genomic_DNA"/>
</dbReference>
<organism evidence="1">
    <name type="scientific">Desulfomonile tiedjei</name>
    <dbReference type="NCBI Taxonomy" id="2358"/>
    <lineage>
        <taxon>Bacteria</taxon>
        <taxon>Pseudomonadati</taxon>
        <taxon>Thermodesulfobacteriota</taxon>
        <taxon>Desulfomonilia</taxon>
        <taxon>Desulfomonilales</taxon>
        <taxon>Desulfomonilaceae</taxon>
        <taxon>Desulfomonile</taxon>
    </lineage>
</organism>
<comment type="caution">
    <text evidence="1">The sequence shown here is derived from an EMBL/GenBank/DDBJ whole genome shotgun (WGS) entry which is preliminary data.</text>
</comment>
<gene>
    <name evidence="1" type="ORF">ENV54_11910</name>
</gene>
<dbReference type="AlphaFoldDB" id="A0A7C4AT44"/>
<reference evidence="1" key="1">
    <citation type="journal article" date="2020" name="mSystems">
        <title>Genome- and Community-Level Interaction Insights into Carbon Utilization and Element Cycling Functions of Hydrothermarchaeota in Hydrothermal Sediment.</title>
        <authorList>
            <person name="Zhou Z."/>
            <person name="Liu Y."/>
            <person name="Xu W."/>
            <person name="Pan J."/>
            <person name="Luo Z.H."/>
            <person name="Li M."/>
        </authorList>
    </citation>
    <scope>NUCLEOTIDE SEQUENCE [LARGE SCALE GENOMIC DNA]</scope>
    <source>
        <strain evidence="1">SpSt-769</strain>
    </source>
</reference>
<proteinExistence type="predicted"/>
<name>A0A7C4AT44_9BACT</name>